<proteinExistence type="predicted"/>
<feature type="region of interest" description="Disordered" evidence="1">
    <location>
        <begin position="134"/>
        <end position="216"/>
    </location>
</feature>
<feature type="compositionally biased region" description="Basic and acidic residues" evidence="1">
    <location>
        <begin position="321"/>
        <end position="351"/>
    </location>
</feature>
<feature type="compositionally biased region" description="Low complexity" evidence="1">
    <location>
        <begin position="280"/>
        <end position="289"/>
    </location>
</feature>
<organism evidence="2 3">
    <name type="scientific">Xiphophorus maculatus</name>
    <name type="common">Southern platyfish</name>
    <name type="synonym">Platypoecilus maculatus</name>
    <dbReference type="NCBI Taxonomy" id="8083"/>
    <lineage>
        <taxon>Eukaryota</taxon>
        <taxon>Metazoa</taxon>
        <taxon>Chordata</taxon>
        <taxon>Craniata</taxon>
        <taxon>Vertebrata</taxon>
        <taxon>Euteleostomi</taxon>
        <taxon>Actinopterygii</taxon>
        <taxon>Neopterygii</taxon>
        <taxon>Teleostei</taxon>
        <taxon>Neoteleostei</taxon>
        <taxon>Acanthomorphata</taxon>
        <taxon>Ovalentaria</taxon>
        <taxon>Atherinomorphae</taxon>
        <taxon>Cyprinodontiformes</taxon>
        <taxon>Poeciliidae</taxon>
        <taxon>Poeciliinae</taxon>
        <taxon>Xiphophorus</taxon>
    </lineage>
</organism>
<reference evidence="2" key="3">
    <citation type="submission" date="2025-08" db="UniProtKB">
        <authorList>
            <consortium name="Ensembl"/>
        </authorList>
    </citation>
    <scope>IDENTIFICATION</scope>
    <source>
        <strain evidence="2">JP 163 A</strain>
    </source>
</reference>
<evidence type="ECO:0000313" key="2">
    <source>
        <dbReference type="Ensembl" id="ENSXMAP00000030240.1"/>
    </source>
</evidence>
<feature type="region of interest" description="Disordered" evidence="1">
    <location>
        <begin position="228"/>
        <end position="372"/>
    </location>
</feature>
<reference evidence="3" key="1">
    <citation type="submission" date="2012-01" db="EMBL/GenBank/DDBJ databases">
        <authorList>
            <person name="Walter R."/>
            <person name="Schartl M."/>
            <person name="Warren W."/>
        </authorList>
    </citation>
    <scope>NUCLEOTIDE SEQUENCE [LARGE SCALE GENOMIC DNA]</scope>
    <source>
        <strain evidence="3">JP 163 A</strain>
    </source>
</reference>
<feature type="compositionally biased region" description="Polar residues" evidence="1">
    <location>
        <begin position="237"/>
        <end position="252"/>
    </location>
</feature>
<protein>
    <submittedName>
        <fullName evidence="2">Paralemmin-3-like</fullName>
    </submittedName>
</protein>
<dbReference type="OMA" id="RAECVII"/>
<dbReference type="OrthoDB" id="8942276at2759"/>
<dbReference type="KEGG" id="xma:102216785"/>
<keyword evidence="3" id="KW-1185">Reference proteome</keyword>
<feature type="compositionally biased region" description="Polar residues" evidence="1">
    <location>
        <begin position="192"/>
        <end position="203"/>
    </location>
</feature>
<dbReference type="RefSeq" id="XP_023190339.1">
    <property type="nucleotide sequence ID" value="XM_023334571.1"/>
</dbReference>
<feature type="compositionally biased region" description="Polar residues" evidence="1">
    <location>
        <begin position="461"/>
        <end position="473"/>
    </location>
</feature>
<feature type="region of interest" description="Disordered" evidence="1">
    <location>
        <begin position="76"/>
        <end position="106"/>
    </location>
</feature>
<feature type="compositionally biased region" description="Basic and acidic residues" evidence="1">
    <location>
        <begin position="78"/>
        <end position="88"/>
    </location>
</feature>
<sequence>MDEAEKYKQRLEAIAEKRRLQEEQDKVRREKEDERLRQQQLKRKSLRDQWLMEGNPLSPLSPNTQNTFSSLWGTQEQDMEKHADRLQSEDQQVTAQKDHKMEALKEAETKAENIYNFSENGDSTALRYKPAGDEVKVNQNTPQGETAVILTNGGGSSEDISSHAISGHSETSTIEPAGTTKDASNAEMELEMSTTATPLSQVPNADMNEEEGEEDGTLVMRAECVYITDEGDDVSGDLSSLKDQQESTQNPEGAQEIVEVVEQVAETGGGPETEGGPETGGAPETEGAPETGGGPETGGAPETSPVAENGEAAELTVKDQLTPEDRGDIKGHTEPSSRPDEETEVEGRDEKQEEPDSPQPPTALDSGAVSLVPIYPEASPSALISEMEAEAKAEVPAVPEVAEEAVKVEEPACNLGQFQEVLLTDSQDNQNTEAEPGEQEALLQKIPSPDLNVELAGPNSLPYSETLSPSKSSQGEKSETPKQQTCQCCSVM</sequence>
<evidence type="ECO:0000313" key="3">
    <source>
        <dbReference type="Proteomes" id="UP000002852"/>
    </source>
</evidence>
<feature type="region of interest" description="Disordered" evidence="1">
    <location>
        <begin position="17"/>
        <end position="48"/>
    </location>
</feature>
<dbReference type="InParanoid" id="A0A3B5QJ07"/>
<dbReference type="PANTHER" id="PTHR47528">
    <property type="entry name" value="PARALEMMIN-3"/>
    <property type="match status" value="1"/>
</dbReference>
<evidence type="ECO:0000256" key="1">
    <source>
        <dbReference type="SAM" id="MobiDB-lite"/>
    </source>
</evidence>
<dbReference type="STRING" id="8083.ENSXMAP00000030240"/>
<dbReference type="InterPro" id="IPR024149">
    <property type="entry name" value="Paralemmin-3"/>
</dbReference>
<accession>A0A3B5QJ07</accession>
<name>A0A3B5QJ07_XIPMA</name>
<feature type="compositionally biased region" description="Acidic residues" evidence="1">
    <location>
        <begin position="207"/>
        <end position="216"/>
    </location>
</feature>
<feature type="compositionally biased region" description="Low complexity" evidence="1">
    <location>
        <begin position="254"/>
        <end position="266"/>
    </location>
</feature>
<dbReference type="CTD" id="342979"/>
<dbReference type="AlphaFoldDB" id="A0A3B5QJ07"/>
<dbReference type="GeneID" id="102216785"/>
<reference evidence="3" key="2">
    <citation type="journal article" date="2013" name="Nat. Genet.">
        <title>The genome of the platyfish, Xiphophorus maculatus, provides insights into evolutionary adaptation and several complex traits.</title>
        <authorList>
            <person name="Schartl M."/>
            <person name="Walter R.B."/>
            <person name="Shen Y."/>
            <person name="Garcia T."/>
            <person name="Catchen J."/>
            <person name="Amores A."/>
            <person name="Braasch I."/>
            <person name="Chalopin D."/>
            <person name="Volff J.N."/>
            <person name="Lesch K.P."/>
            <person name="Bisazza A."/>
            <person name="Minx P."/>
            <person name="Hillier L."/>
            <person name="Wilson R.K."/>
            <person name="Fuerstenberg S."/>
            <person name="Boore J."/>
            <person name="Searle S."/>
            <person name="Postlethwait J.H."/>
            <person name="Warren W.C."/>
        </authorList>
    </citation>
    <scope>NUCLEOTIDE SEQUENCE [LARGE SCALE GENOMIC DNA]</scope>
    <source>
        <strain evidence="3">JP 163 A</strain>
    </source>
</reference>
<dbReference type="Ensembl" id="ENSXMAT00000041669.1">
    <property type="protein sequence ID" value="ENSXMAP00000030240.1"/>
    <property type="gene ID" value="ENSXMAG00000021764.1"/>
</dbReference>
<feature type="region of interest" description="Disordered" evidence="1">
    <location>
        <begin position="447"/>
        <end position="492"/>
    </location>
</feature>
<feature type="compositionally biased region" description="Basic and acidic residues" evidence="1">
    <location>
        <begin position="96"/>
        <end position="106"/>
    </location>
</feature>
<feature type="compositionally biased region" description="Basic and acidic residues" evidence="1">
    <location>
        <begin position="17"/>
        <end position="37"/>
    </location>
</feature>
<reference evidence="2" key="4">
    <citation type="submission" date="2025-09" db="UniProtKB">
        <authorList>
            <consortium name="Ensembl"/>
        </authorList>
    </citation>
    <scope>IDENTIFICATION</scope>
    <source>
        <strain evidence="2">JP 163 A</strain>
    </source>
</reference>
<dbReference type="Proteomes" id="UP000002852">
    <property type="component" value="Unassembled WGS sequence"/>
</dbReference>
<dbReference type="GeneTree" id="ENSGT00940000173081"/>
<feature type="compositionally biased region" description="Gly residues" evidence="1">
    <location>
        <begin position="267"/>
        <end position="279"/>
    </location>
</feature>
<dbReference type="PANTHER" id="PTHR47528:SF1">
    <property type="entry name" value="PARALEMMIN-3"/>
    <property type="match status" value="1"/>
</dbReference>